<accession>A0A1L9S190</accession>
<dbReference type="AlphaFoldDB" id="A0A1L9S190"/>
<evidence type="ECO:0000313" key="1">
    <source>
        <dbReference type="EMBL" id="OJJ40945.1"/>
    </source>
</evidence>
<dbReference type="VEuPathDB" id="FungiDB:ASPWEDRAFT_34402"/>
<dbReference type="SUPFAM" id="SSF52047">
    <property type="entry name" value="RNI-like"/>
    <property type="match status" value="1"/>
</dbReference>
<reference evidence="2" key="1">
    <citation type="journal article" date="2017" name="Genome Biol.">
        <title>Comparative genomics reveals high biological diversity and specific adaptations in the industrially and medically important fungal genus Aspergillus.</title>
        <authorList>
            <person name="de Vries R.P."/>
            <person name="Riley R."/>
            <person name="Wiebenga A."/>
            <person name="Aguilar-Osorio G."/>
            <person name="Amillis S."/>
            <person name="Uchima C.A."/>
            <person name="Anderluh G."/>
            <person name="Asadollahi M."/>
            <person name="Askin M."/>
            <person name="Barry K."/>
            <person name="Battaglia E."/>
            <person name="Bayram O."/>
            <person name="Benocci T."/>
            <person name="Braus-Stromeyer S.A."/>
            <person name="Caldana C."/>
            <person name="Canovas D."/>
            <person name="Cerqueira G.C."/>
            <person name="Chen F."/>
            <person name="Chen W."/>
            <person name="Choi C."/>
            <person name="Clum A."/>
            <person name="Dos Santos R.A."/>
            <person name="Damasio A.R."/>
            <person name="Diallinas G."/>
            <person name="Emri T."/>
            <person name="Fekete E."/>
            <person name="Flipphi M."/>
            <person name="Freyberg S."/>
            <person name="Gallo A."/>
            <person name="Gournas C."/>
            <person name="Habgood R."/>
            <person name="Hainaut M."/>
            <person name="Harispe M.L."/>
            <person name="Henrissat B."/>
            <person name="Hilden K.S."/>
            <person name="Hope R."/>
            <person name="Hossain A."/>
            <person name="Karabika E."/>
            <person name="Karaffa L."/>
            <person name="Karanyi Z."/>
            <person name="Krasevec N."/>
            <person name="Kuo A."/>
            <person name="Kusch H."/>
            <person name="LaButti K."/>
            <person name="Lagendijk E.L."/>
            <person name="Lapidus A."/>
            <person name="Levasseur A."/>
            <person name="Lindquist E."/>
            <person name="Lipzen A."/>
            <person name="Logrieco A.F."/>
            <person name="MacCabe A."/>
            <person name="Maekelae M.R."/>
            <person name="Malavazi I."/>
            <person name="Melin P."/>
            <person name="Meyer V."/>
            <person name="Mielnichuk N."/>
            <person name="Miskei M."/>
            <person name="Molnar A.P."/>
            <person name="Mule G."/>
            <person name="Ngan C.Y."/>
            <person name="Orejas M."/>
            <person name="Orosz E."/>
            <person name="Ouedraogo J.P."/>
            <person name="Overkamp K.M."/>
            <person name="Park H.-S."/>
            <person name="Perrone G."/>
            <person name="Piumi F."/>
            <person name="Punt P.J."/>
            <person name="Ram A.F."/>
            <person name="Ramon A."/>
            <person name="Rauscher S."/>
            <person name="Record E."/>
            <person name="Riano-Pachon D.M."/>
            <person name="Robert V."/>
            <person name="Roehrig J."/>
            <person name="Ruller R."/>
            <person name="Salamov A."/>
            <person name="Salih N.S."/>
            <person name="Samson R.A."/>
            <person name="Sandor E."/>
            <person name="Sanguinetti M."/>
            <person name="Schuetze T."/>
            <person name="Sepcic K."/>
            <person name="Shelest E."/>
            <person name="Sherlock G."/>
            <person name="Sophianopoulou V."/>
            <person name="Squina F.M."/>
            <person name="Sun H."/>
            <person name="Susca A."/>
            <person name="Todd R.B."/>
            <person name="Tsang A."/>
            <person name="Unkles S.E."/>
            <person name="van de Wiele N."/>
            <person name="van Rossen-Uffink D."/>
            <person name="Oliveira J.V."/>
            <person name="Vesth T.C."/>
            <person name="Visser J."/>
            <person name="Yu J.-H."/>
            <person name="Zhou M."/>
            <person name="Andersen M.R."/>
            <person name="Archer D.B."/>
            <person name="Baker S.E."/>
            <person name="Benoit I."/>
            <person name="Brakhage A.A."/>
            <person name="Braus G.H."/>
            <person name="Fischer R."/>
            <person name="Frisvad J.C."/>
            <person name="Goldman G.H."/>
            <person name="Houbraken J."/>
            <person name="Oakley B."/>
            <person name="Pocsi I."/>
            <person name="Scazzocchio C."/>
            <person name="Seiboth B."/>
            <person name="vanKuyk P.A."/>
            <person name="Wortman J."/>
            <person name="Dyer P.S."/>
            <person name="Grigoriev I.V."/>
        </authorList>
    </citation>
    <scope>NUCLEOTIDE SEQUENCE [LARGE SCALE GENOMIC DNA]</scope>
    <source>
        <strain evidence="2">DTO 134E9</strain>
    </source>
</reference>
<protein>
    <submittedName>
        <fullName evidence="1">Uncharacterized protein</fullName>
    </submittedName>
</protein>
<dbReference type="Proteomes" id="UP000184383">
    <property type="component" value="Unassembled WGS sequence"/>
</dbReference>
<sequence>MDTLPSPVLLSICSLIWETSPRTLRLFSLVNSNCYHASVPFLYRKLKLEVSTHQRLQDAVSELIVHPLRQQYLAYARQLNLQGKLFRQAESPEDEAELLQRQELFSEREPQSDICSELEMEPSYDLMLRSDQNKLEDAEKETSPSWLPLASLLARLQYLLEMNYTCENMFPPCLLEALSQYHPSCRLSLDMFRFTGCKGQETNPYEMKLIHSPCLHAVTMRFPNHSSESQIDYDEEAVIEAIKTAPNLKEVRLHWCLSQTTNAVHQNLDSPQAGTREVFNPVSIPEEHRPRKSLTSLSLKGASISMERLEKWSQVTDLSKLQSLTMDRVSNPFLSLVTETAAFTSLEKLSMTFGFPRDNEHIQPLAETFFESLPPLKTLRLHRFIGVPLLQKILERHGPSLRELLFKPFGGSIGPPQIQVKPIVLTASDIAHVAELCPLVEQLDLSLHRFQGNYRETACYEALGKFQSLKKVSLDLNYVMPFAQPRTIDDLDESMDELDRQRYGGPCTRMVYNIDACDAMTNAAVDEKLARSIWDVITSSQSGNNRLLSLCIMPRKAIVAGHVSLPIPKVKHIARSFKVTWHGYGNHVDVFEIGKKRREREDKERRQYEADMIRERGSFWDLRDEIFERLWPQSEGQHWHDSWSSFPLKRSS</sequence>
<organism evidence="1 2">
    <name type="scientific">Aspergillus wentii DTO 134E9</name>
    <dbReference type="NCBI Taxonomy" id="1073089"/>
    <lineage>
        <taxon>Eukaryota</taxon>
        <taxon>Fungi</taxon>
        <taxon>Dikarya</taxon>
        <taxon>Ascomycota</taxon>
        <taxon>Pezizomycotina</taxon>
        <taxon>Eurotiomycetes</taxon>
        <taxon>Eurotiomycetidae</taxon>
        <taxon>Eurotiales</taxon>
        <taxon>Aspergillaceae</taxon>
        <taxon>Aspergillus</taxon>
        <taxon>Aspergillus subgen. Cremei</taxon>
    </lineage>
</organism>
<name>A0A1L9S190_ASPWE</name>
<dbReference type="RefSeq" id="XP_040694621.1">
    <property type="nucleotide sequence ID" value="XM_040833994.1"/>
</dbReference>
<dbReference type="OrthoDB" id="3945550at2759"/>
<dbReference type="Gene3D" id="3.80.10.10">
    <property type="entry name" value="Ribonuclease Inhibitor"/>
    <property type="match status" value="1"/>
</dbReference>
<dbReference type="GeneID" id="63749842"/>
<dbReference type="EMBL" id="KV878209">
    <property type="protein sequence ID" value="OJJ40945.1"/>
    <property type="molecule type" value="Genomic_DNA"/>
</dbReference>
<evidence type="ECO:0000313" key="2">
    <source>
        <dbReference type="Proteomes" id="UP000184383"/>
    </source>
</evidence>
<proteinExistence type="predicted"/>
<gene>
    <name evidence="1" type="ORF">ASPWEDRAFT_34402</name>
</gene>
<keyword evidence="2" id="KW-1185">Reference proteome</keyword>
<dbReference type="STRING" id="1073089.A0A1L9S190"/>
<dbReference type="InterPro" id="IPR032675">
    <property type="entry name" value="LRR_dom_sf"/>
</dbReference>